<evidence type="ECO:0000313" key="3">
    <source>
        <dbReference type="Proteomes" id="UP000325902"/>
    </source>
</evidence>
<accession>A0A5N5D6A0</accession>
<protein>
    <submittedName>
        <fullName evidence="2">Uncharacterized protein</fullName>
    </submittedName>
</protein>
<gene>
    <name evidence="2" type="ORF">DBV05_g8089</name>
</gene>
<evidence type="ECO:0000256" key="1">
    <source>
        <dbReference type="SAM" id="MobiDB-lite"/>
    </source>
</evidence>
<feature type="region of interest" description="Disordered" evidence="1">
    <location>
        <begin position="1"/>
        <end position="23"/>
    </location>
</feature>
<sequence length="223" mass="25762">MERGPETPDAGTKLEGSYEDAAPVVQQHQQRRRWRSKWQHAWRLLVVLLALWGTFDLCHRAARPLLSRLAHPHISDASFWCRKACPQIADEARALGCVFDELENRFTKPECINADITDEFTRAGPGPDGAWFYRTEIDGNMTTVNVSQVIDLIEPGRMVWQTTRWHLLHCMFVWRKISLSRFDGTLLPMNREEEATHGKHCERLVASFLVGGEMEEYLAHTEY</sequence>
<organism evidence="2 3">
    <name type="scientific">Lasiodiplodia theobromae</name>
    <dbReference type="NCBI Taxonomy" id="45133"/>
    <lineage>
        <taxon>Eukaryota</taxon>
        <taxon>Fungi</taxon>
        <taxon>Dikarya</taxon>
        <taxon>Ascomycota</taxon>
        <taxon>Pezizomycotina</taxon>
        <taxon>Dothideomycetes</taxon>
        <taxon>Dothideomycetes incertae sedis</taxon>
        <taxon>Botryosphaeriales</taxon>
        <taxon>Botryosphaeriaceae</taxon>
        <taxon>Lasiodiplodia</taxon>
    </lineage>
</organism>
<proteinExistence type="predicted"/>
<dbReference type="EMBL" id="VCHE01000062">
    <property type="protein sequence ID" value="KAB2573293.1"/>
    <property type="molecule type" value="Genomic_DNA"/>
</dbReference>
<comment type="caution">
    <text evidence="2">The sequence shown here is derived from an EMBL/GenBank/DDBJ whole genome shotgun (WGS) entry which is preliminary data.</text>
</comment>
<keyword evidence="3" id="KW-1185">Reference proteome</keyword>
<dbReference type="PANTHER" id="PTHR35896:SF3">
    <property type="entry name" value="MAJOR FACILITATOR SUPERFAMILY TRANSPORTER"/>
    <property type="match status" value="1"/>
</dbReference>
<dbReference type="InterPro" id="IPR053008">
    <property type="entry name" value="Phomopsin_biosynth_assoc"/>
</dbReference>
<dbReference type="PANTHER" id="PTHR35896">
    <property type="entry name" value="IG-LIKE DOMAIN-CONTAINING PROTEIN"/>
    <property type="match status" value="1"/>
</dbReference>
<name>A0A5N5D6A0_9PEZI</name>
<dbReference type="Proteomes" id="UP000325902">
    <property type="component" value="Unassembled WGS sequence"/>
</dbReference>
<evidence type="ECO:0000313" key="2">
    <source>
        <dbReference type="EMBL" id="KAB2573293.1"/>
    </source>
</evidence>
<reference evidence="2 3" key="1">
    <citation type="journal article" date="2019" name="Sci. Rep.">
        <title>A multi-omics analysis of the grapevine pathogen Lasiodiplodia theobromae reveals that temperature affects the expression of virulence- and pathogenicity-related genes.</title>
        <authorList>
            <person name="Felix C."/>
            <person name="Meneses R."/>
            <person name="Goncalves M.F.M."/>
            <person name="Tilleman L."/>
            <person name="Duarte A.S."/>
            <person name="Jorrin-Novo J.V."/>
            <person name="Van de Peer Y."/>
            <person name="Deforce D."/>
            <person name="Van Nieuwerburgh F."/>
            <person name="Esteves A.C."/>
            <person name="Alves A."/>
        </authorList>
    </citation>
    <scope>NUCLEOTIDE SEQUENCE [LARGE SCALE GENOMIC DNA]</scope>
    <source>
        <strain evidence="2 3">LA-SOL3</strain>
    </source>
</reference>
<dbReference type="OrthoDB" id="3501153at2759"/>
<dbReference type="AlphaFoldDB" id="A0A5N5D6A0"/>